<dbReference type="Proteomes" id="UP000241247">
    <property type="component" value="Unassembled WGS sequence"/>
</dbReference>
<dbReference type="InterPro" id="IPR042099">
    <property type="entry name" value="ANL_N_sf"/>
</dbReference>
<reference evidence="8 9" key="1">
    <citation type="submission" date="2018-04" db="EMBL/GenBank/DDBJ databases">
        <title>Genomic Encyclopedia of Type Strains, Phase IV (KMG-IV): sequencing the most valuable type-strain genomes for metagenomic binning, comparative biology and taxonomic classification.</title>
        <authorList>
            <person name="Goeker M."/>
        </authorList>
    </citation>
    <scope>NUCLEOTIDE SEQUENCE [LARGE SCALE GENOMIC DNA]</scope>
    <source>
        <strain evidence="8 9">DSM 7138</strain>
    </source>
</reference>
<organism evidence="8 9">
    <name type="scientific">Mycoplana dimorpha</name>
    <dbReference type="NCBI Taxonomy" id="28320"/>
    <lineage>
        <taxon>Bacteria</taxon>
        <taxon>Pseudomonadati</taxon>
        <taxon>Pseudomonadota</taxon>
        <taxon>Alphaproteobacteria</taxon>
        <taxon>Hyphomicrobiales</taxon>
        <taxon>Rhizobiaceae</taxon>
        <taxon>Mycoplana</taxon>
    </lineage>
</organism>
<dbReference type="InterPro" id="IPR051087">
    <property type="entry name" value="Mitochondrial_ACSM"/>
</dbReference>
<dbReference type="GO" id="GO:0046872">
    <property type="term" value="F:metal ion binding"/>
    <property type="evidence" value="ECO:0007669"/>
    <property type="project" value="UniProtKB-KW"/>
</dbReference>
<dbReference type="InterPro" id="IPR045851">
    <property type="entry name" value="AMP-bd_C_sf"/>
</dbReference>
<dbReference type="InterPro" id="IPR025110">
    <property type="entry name" value="AMP-bd_C"/>
</dbReference>
<dbReference type="GO" id="GO:0006633">
    <property type="term" value="P:fatty acid biosynthetic process"/>
    <property type="evidence" value="ECO:0007669"/>
    <property type="project" value="TreeGrafter"/>
</dbReference>
<feature type="domain" description="AMP-dependent synthetase/ligase" evidence="6">
    <location>
        <begin position="32"/>
        <end position="404"/>
    </location>
</feature>
<evidence type="ECO:0000259" key="6">
    <source>
        <dbReference type="Pfam" id="PF00501"/>
    </source>
</evidence>
<sequence length="556" mass="60063">MLAEPTTYEELCRDFRWNIPRRFNIGTAVSDAWAEREPGRICLQHFSADGNHLNLSYGELAARSSAFARGLAARGIGAGDRVAILLPQGFETVIAHVAIYKLGAIALPLALLFGAEALQFRLRDAGASAVVTNAFGFERLAAIRDGLEALKLVVLADGREQAGTVSFTAVEEDAGPPGPPFVPVDSGPDDPALMIYTSGTTGPPKGALHGHRVLLGHVPGFQMHHELLPQPGDRIWTPADWAWAGGLLNVLLPALLLGVPVVSSPGQKFDPHMAYRIMAEMDVRNAFIPPTALRLMKSVEEPRNTYRLNLRTIGTAGESLGRQTWEWARRTLGVTVNEFYGQTECNIVIGSVGRLGVSRPGPIGKAVPGHVVAIIDAEGRPLPPGATGQIAVRRPDPVMFLRYWNNAAATEAKFVGDWMTTGDLGRMDEGGYITFIGRDDDVITSSGYRIGPSEIEDCLAGHPAVQLAAVVGKPDPVRTEIVKAYVMLRPEHAGSTGLAAEIRDWVKHRLSMHEYPREVEFVESLPLTTSGKVIRRFLRERAVAEARAAGPVGTEA</sequence>
<dbReference type="GO" id="GO:0004321">
    <property type="term" value="F:fatty-acyl-CoA synthase activity"/>
    <property type="evidence" value="ECO:0007669"/>
    <property type="project" value="TreeGrafter"/>
</dbReference>
<dbReference type="AlphaFoldDB" id="A0A2T5BC79"/>
<evidence type="ECO:0000313" key="9">
    <source>
        <dbReference type="Proteomes" id="UP000241247"/>
    </source>
</evidence>
<dbReference type="PANTHER" id="PTHR43605:SF10">
    <property type="entry name" value="ACYL-COA SYNTHETASE MEDIUM CHAIN FAMILY MEMBER 3"/>
    <property type="match status" value="1"/>
</dbReference>
<dbReference type="OrthoDB" id="9803968at2"/>
<evidence type="ECO:0000256" key="3">
    <source>
        <dbReference type="ARBA" id="ARBA00022723"/>
    </source>
</evidence>
<dbReference type="Pfam" id="PF00501">
    <property type="entry name" value="AMP-binding"/>
    <property type="match status" value="1"/>
</dbReference>
<feature type="domain" description="AMP-binding enzyme C-terminal" evidence="7">
    <location>
        <begin position="454"/>
        <end position="532"/>
    </location>
</feature>
<keyword evidence="9" id="KW-1185">Reference proteome</keyword>
<dbReference type="GO" id="GO:0006637">
    <property type="term" value="P:acyl-CoA metabolic process"/>
    <property type="evidence" value="ECO:0007669"/>
    <property type="project" value="TreeGrafter"/>
</dbReference>
<evidence type="ECO:0000259" key="7">
    <source>
        <dbReference type="Pfam" id="PF13193"/>
    </source>
</evidence>
<evidence type="ECO:0000256" key="2">
    <source>
        <dbReference type="ARBA" id="ARBA00022598"/>
    </source>
</evidence>
<name>A0A2T5BC79_MYCDI</name>
<comment type="caution">
    <text evidence="8">The sequence shown here is derived from an EMBL/GenBank/DDBJ whole genome shotgun (WGS) entry which is preliminary data.</text>
</comment>
<gene>
    <name evidence="8" type="ORF">C7449_103610</name>
</gene>
<comment type="similarity">
    <text evidence="1">Belongs to the ATP-dependent AMP-binding enzyme family.</text>
</comment>
<dbReference type="Gene3D" id="3.30.300.30">
    <property type="match status" value="1"/>
</dbReference>
<dbReference type="GO" id="GO:0016405">
    <property type="term" value="F:CoA-ligase activity"/>
    <property type="evidence" value="ECO:0007669"/>
    <property type="project" value="UniProtKB-ARBA"/>
</dbReference>
<dbReference type="RefSeq" id="WP_108002705.1">
    <property type="nucleotide sequence ID" value="NZ_JBHEEX010000020.1"/>
</dbReference>
<evidence type="ECO:0000256" key="1">
    <source>
        <dbReference type="ARBA" id="ARBA00006432"/>
    </source>
</evidence>
<dbReference type="GO" id="GO:0015645">
    <property type="term" value="F:fatty acid ligase activity"/>
    <property type="evidence" value="ECO:0007669"/>
    <property type="project" value="TreeGrafter"/>
</dbReference>
<keyword evidence="5" id="KW-0067">ATP-binding</keyword>
<dbReference type="SUPFAM" id="SSF56801">
    <property type="entry name" value="Acetyl-CoA synthetase-like"/>
    <property type="match status" value="1"/>
</dbReference>
<proteinExistence type="inferred from homology"/>
<dbReference type="InterPro" id="IPR000873">
    <property type="entry name" value="AMP-dep_synth/lig_dom"/>
</dbReference>
<keyword evidence="3" id="KW-0479">Metal-binding</keyword>
<dbReference type="Pfam" id="PF13193">
    <property type="entry name" value="AMP-binding_C"/>
    <property type="match status" value="1"/>
</dbReference>
<keyword evidence="4" id="KW-0547">Nucleotide-binding</keyword>
<keyword evidence="2" id="KW-0436">Ligase</keyword>
<dbReference type="PROSITE" id="PS00455">
    <property type="entry name" value="AMP_BINDING"/>
    <property type="match status" value="1"/>
</dbReference>
<dbReference type="FunFam" id="3.30.300.30:FF:000005">
    <property type="entry name" value="Acyl-coenzyme A synthetase ACSM5, mitochondrial"/>
    <property type="match status" value="1"/>
</dbReference>
<evidence type="ECO:0000256" key="5">
    <source>
        <dbReference type="ARBA" id="ARBA00022840"/>
    </source>
</evidence>
<accession>A0A2T5BC79</accession>
<protein>
    <submittedName>
        <fullName evidence="8">Acetyl-CoA synthetase</fullName>
    </submittedName>
</protein>
<dbReference type="InterPro" id="IPR020845">
    <property type="entry name" value="AMP-binding_CS"/>
</dbReference>
<dbReference type="Gene3D" id="3.40.50.12780">
    <property type="entry name" value="N-terminal domain of ligase-like"/>
    <property type="match status" value="1"/>
</dbReference>
<evidence type="ECO:0000256" key="4">
    <source>
        <dbReference type="ARBA" id="ARBA00022741"/>
    </source>
</evidence>
<dbReference type="EMBL" id="PZZZ01000003">
    <property type="protein sequence ID" value="PTM96589.1"/>
    <property type="molecule type" value="Genomic_DNA"/>
</dbReference>
<evidence type="ECO:0000313" key="8">
    <source>
        <dbReference type="EMBL" id="PTM96589.1"/>
    </source>
</evidence>
<dbReference type="GO" id="GO:0005524">
    <property type="term" value="F:ATP binding"/>
    <property type="evidence" value="ECO:0007669"/>
    <property type="project" value="UniProtKB-KW"/>
</dbReference>
<dbReference type="PANTHER" id="PTHR43605">
    <property type="entry name" value="ACYL-COENZYME A SYNTHETASE"/>
    <property type="match status" value="1"/>
</dbReference>